<dbReference type="Proteomes" id="UP001162131">
    <property type="component" value="Unassembled WGS sequence"/>
</dbReference>
<sequence length="128" mass="14910">MTKKSNWMKPERGVMFLKTLALSYSSFLLFSFTSTCQTASWLYYLWMMFLVEISLGLVSELITRTQKFIKNFILIIQVLEFIWQLIGIYLTISSTCQDEMQNGIRILLCCFGLSTLILFIGMVRALFN</sequence>
<name>A0AAU9JXY0_9CILI</name>
<feature type="transmembrane region" description="Helical" evidence="1">
    <location>
        <begin position="104"/>
        <end position="127"/>
    </location>
</feature>
<proteinExistence type="predicted"/>
<evidence type="ECO:0000313" key="2">
    <source>
        <dbReference type="EMBL" id="CAG9330501.1"/>
    </source>
</evidence>
<protein>
    <submittedName>
        <fullName evidence="2">Uncharacterized protein</fullName>
    </submittedName>
</protein>
<accession>A0AAU9JXY0</accession>
<comment type="caution">
    <text evidence="2">The sequence shown here is derived from an EMBL/GenBank/DDBJ whole genome shotgun (WGS) entry which is preliminary data.</text>
</comment>
<feature type="transmembrane region" description="Helical" evidence="1">
    <location>
        <begin position="72"/>
        <end position="92"/>
    </location>
</feature>
<evidence type="ECO:0000313" key="3">
    <source>
        <dbReference type="Proteomes" id="UP001162131"/>
    </source>
</evidence>
<reference evidence="2" key="1">
    <citation type="submission" date="2021-09" db="EMBL/GenBank/DDBJ databases">
        <authorList>
            <consortium name="AG Swart"/>
            <person name="Singh M."/>
            <person name="Singh A."/>
            <person name="Seah K."/>
            <person name="Emmerich C."/>
        </authorList>
    </citation>
    <scope>NUCLEOTIDE SEQUENCE</scope>
    <source>
        <strain evidence="2">ATCC30299</strain>
    </source>
</reference>
<gene>
    <name evidence="2" type="ORF">BSTOLATCC_MIC51089</name>
</gene>
<dbReference type="EMBL" id="CAJZBQ010000051">
    <property type="protein sequence ID" value="CAG9330501.1"/>
    <property type="molecule type" value="Genomic_DNA"/>
</dbReference>
<dbReference type="AlphaFoldDB" id="A0AAU9JXY0"/>
<keyword evidence="3" id="KW-1185">Reference proteome</keyword>
<organism evidence="2 3">
    <name type="scientific">Blepharisma stoltei</name>
    <dbReference type="NCBI Taxonomy" id="1481888"/>
    <lineage>
        <taxon>Eukaryota</taxon>
        <taxon>Sar</taxon>
        <taxon>Alveolata</taxon>
        <taxon>Ciliophora</taxon>
        <taxon>Postciliodesmatophora</taxon>
        <taxon>Heterotrichea</taxon>
        <taxon>Heterotrichida</taxon>
        <taxon>Blepharismidae</taxon>
        <taxon>Blepharisma</taxon>
    </lineage>
</organism>
<keyword evidence="1" id="KW-1133">Transmembrane helix</keyword>
<keyword evidence="1" id="KW-0812">Transmembrane</keyword>
<evidence type="ECO:0000256" key="1">
    <source>
        <dbReference type="SAM" id="Phobius"/>
    </source>
</evidence>
<keyword evidence="1" id="KW-0472">Membrane</keyword>
<feature type="transmembrane region" description="Helical" evidence="1">
    <location>
        <begin position="43"/>
        <end position="63"/>
    </location>
</feature>